<dbReference type="EMBL" id="MHJI01000010">
    <property type="protein sequence ID" value="OGY66123.1"/>
    <property type="molecule type" value="Genomic_DNA"/>
</dbReference>
<proteinExistence type="predicted"/>
<dbReference type="AlphaFoldDB" id="A0A1G1ZNA0"/>
<gene>
    <name evidence="2" type="ORF">A3A04_01025</name>
</gene>
<feature type="transmembrane region" description="Helical" evidence="1">
    <location>
        <begin position="20"/>
        <end position="39"/>
    </location>
</feature>
<keyword evidence="1" id="KW-0472">Membrane</keyword>
<sequence>MDFSLLYLFRQGFYRFIEFWIHWYRNGFSFVAYGVMRILRRLDQYFAMRITLRNFFEPLYRDYTAIGYILGFVLRSVRVLAASFFYALLIIGAAFLYLFWASIPLYVILKIIEGI</sequence>
<evidence type="ECO:0000256" key="1">
    <source>
        <dbReference type="SAM" id="Phobius"/>
    </source>
</evidence>
<keyword evidence="1" id="KW-1133">Transmembrane helix</keyword>
<evidence type="ECO:0000313" key="2">
    <source>
        <dbReference type="EMBL" id="OGY66123.1"/>
    </source>
</evidence>
<accession>A0A1G1ZNA0</accession>
<reference evidence="2 3" key="1">
    <citation type="journal article" date="2016" name="Nat. Commun.">
        <title>Thousands of microbial genomes shed light on interconnected biogeochemical processes in an aquifer system.</title>
        <authorList>
            <person name="Anantharaman K."/>
            <person name="Brown C.T."/>
            <person name="Hug L.A."/>
            <person name="Sharon I."/>
            <person name="Castelle C.J."/>
            <person name="Probst A.J."/>
            <person name="Thomas B.C."/>
            <person name="Singh A."/>
            <person name="Wilkins M.J."/>
            <person name="Karaoz U."/>
            <person name="Brodie E.L."/>
            <person name="Williams K.H."/>
            <person name="Hubbard S.S."/>
            <person name="Banfield J.F."/>
        </authorList>
    </citation>
    <scope>NUCLEOTIDE SEQUENCE [LARGE SCALE GENOMIC DNA]</scope>
</reference>
<keyword evidence="1" id="KW-0812">Transmembrane</keyword>
<protein>
    <submittedName>
        <fullName evidence="2">Uncharacterized protein</fullName>
    </submittedName>
</protein>
<dbReference type="Proteomes" id="UP000178517">
    <property type="component" value="Unassembled WGS sequence"/>
</dbReference>
<dbReference type="STRING" id="1798406.A3A04_01025"/>
<comment type="caution">
    <text evidence="2">The sequence shown here is derived from an EMBL/GenBank/DDBJ whole genome shotgun (WGS) entry which is preliminary data.</text>
</comment>
<name>A0A1G1ZNA0_9BACT</name>
<organism evidence="2 3">
    <name type="scientific">Candidatus Harrisonbacteria bacterium RIFCSPLOWO2_01_FULL_40_28</name>
    <dbReference type="NCBI Taxonomy" id="1798406"/>
    <lineage>
        <taxon>Bacteria</taxon>
        <taxon>Candidatus Harrisoniibacteriota</taxon>
    </lineage>
</organism>
<feature type="transmembrane region" description="Helical" evidence="1">
    <location>
        <begin position="84"/>
        <end position="109"/>
    </location>
</feature>
<evidence type="ECO:0000313" key="3">
    <source>
        <dbReference type="Proteomes" id="UP000178517"/>
    </source>
</evidence>